<name>A0A381YAV2_9ZZZZ</name>
<proteinExistence type="predicted"/>
<dbReference type="PANTHER" id="PTHR43737">
    <property type="entry name" value="BLL7424 PROTEIN"/>
    <property type="match status" value="1"/>
</dbReference>
<dbReference type="PANTHER" id="PTHR43737:SF1">
    <property type="entry name" value="DUF1501 DOMAIN-CONTAINING PROTEIN"/>
    <property type="match status" value="1"/>
</dbReference>
<dbReference type="SUPFAM" id="SSF53649">
    <property type="entry name" value="Alkaline phosphatase-like"/>
    <property type="match status" value="1"/>
</dbReference>
<dbReference type="InterPro" id="IPR006311">
    <property type="entry name" value="TAT_signal"/>
</dbReference>
<dbReference type="AlphaFoldDB" id="A0A381YAV2"/>
<organism evidence="1">
    <name type="scientific">marine metagenome</name>
    <dbReference type="NCBI Taxonomy" id="408172"/>
    <lineage>
        <taxon>unclassified sequences</taxon>
        <taxon>metagenomes</taxon>
        <taxon>ecological metagenomes</taxon>
    </lineage>
</organism>
<dbReference type="PROSITE" id="PS51318">
    <property type="entry name" value="TAT"/>
    <property type="match status" value="1"/>
</dbReference>
<protein>
    <submittedName>
        <fullName evidence="1">Uncharacterized protein</fullName>
    </submittedName>
</protein>
<accession>A0A381YAV2</accession>
<dbReference type="EMBL" id="UINC01017706">
    <property type="protein sequence ID" value="SVA73731.1"/>
    <property type="molecule type" value="Genomic_DNA"/>
</dbReference>
<dbReference type="InterPro" id="IPR010869">
    <property type="entry name" value="DUF1501"/>
</dbReference>
<sequence>MDPKHIEQFSRRGFVQRFGTAMAGVSLSGIFPGDKVFAAPASALADYTNPLKPRKAHFPTKAKACIYLYMYGGPSQMDLFDYKPELAKHHGKTIDIEMRRRSIRKEKILGPVREFKRRGQSGLWCSDAFPNTARHMDKMAVIKSLYMDSFAHGSANIQMNSGRVLQGHPALGAWIAHGLGSANKNLPSFVVMLDPRGGPIPGAANWTSGYMPAAYQGTVLRSSGNPILDLASRSVRTHKMQGERIDAINALNGMHIRSREGYSELAARIASYDLAYQLQSTAPEALDVSSESGKTKAMYGLYDKKVDHSIAISPAHFGRQCLVARRLVERGVRFVQLYSGGGHQQQNWDAHNGVDENLKIHCPEVDKPIAGLLGDLEQRGMLEETLVIWGGEFGRQPVFQGKNGGRDHNPKGFTYWMAGAGVKAGTDYGETDELGHEAVVNRHHIRDLHATILHLMGLDHEKLTYHYGGLNQRLTGVIPAAPIAPVIA</sequence>
<dbReference type="Pfam" id="PF07394">
    <property type="entry name" value="DUF1501"/>
    <property type="match status" value="1"/>
</dbReference>
<evidence type="ECO:0000313" key="1">
    <source>
        <dbReference type="EMBL" id="SVA73731.1"/>
    </source>
</evidence>
<dbReference type="InterPro" id="IPR017850">
    <property type="entry name" value="Alkaline_phosphatase_core_sf"/>
</dbReference>
<gene>
    <name evidence="1" type="ORF">METZ01_LOCUS126585</name>
</gene>
<reference evidence="1" key="1">
    <citation type="submission" date="2018-05" db="EMBL/GenBank/DDBJ databases">
        <authorList>
            <person name="Lanie J.A."/>
            <person name="Ng W.-L."/>
            <person name="Kazmierczak K.M."/>
            <person name="Andrzejewski T.M."/>
            <person name="Davidsen T.M."/>
            <person name="Wayne K.J."/>
            <person name="Tettelin H."/>
            <person name="Glass J.I."/>
            <person name="Rusch D."/>
            <person name="Podicherti R."/>
            <person name="Tsui H.-C.T."/>
            <person name="Winkler M.E."/>
        </authorList>
    </citation>
    <scope>NUCLEOTIDE SEQUENCE</scope>
</reference>